<proteinExistence type="inferred from homology"/>
<sequence length="273" mass="29853">MYFTKMQGNGNDFIVIEDLNDVYLNREKELAIKLCDRHFGIGGDGLLLVRKSNISQVQMVIINADGSYASMCGNGIRCFAKYVYDKGIVKDKTMKIETGDGIKEATLDIEENKVKNITISMGNSSFNPKDIPANSKNEIIKETIEVEGNTYEITSMLMGVPHTVIFGKLDSFHILEGSLIERYELFPKGTNVNFCEIVNKDKIKVKTWERGAGPTLACGTGSCASVIAANKLGLINSKAEVELPGGILYIEITHAGVLMTGPAEVVFSGEIII</sequence>
<comment type="caution">
    <text evidence="11">The sequence shown here is derived from an EMBL/GenBank/DDBJ whole genome shotgun (WGS) entry which is preliminary data.</text>
</comment>
<keyword evidence="4 9" id="KW-0963">Cytoplasm</keyword>
<dbReference type="InterPro" id="IPR001653">
    <property type="entry name" value="DAP_epimerase_DapF"/>
</dbReference>
<reference evidence="11 12" key="1">
    <citation type="submission" date="2018-03" db="EMBL/GenBank/DDBJ databases">
        <title>Genome sequence of Clostridium liquoris DSM 100320.</title>
        <authorList>
            <person name="Poehlein A."/>
            <person name="Daniel R."/>
        </authorList>
    </citation>
    <scope>NUCLEOTIDE SEQUENCE [LARGE SCALE GENOMIC DNA]</scope>
    <source>
        <strain evidence="11 12">DSM 100320</strain>
    </source>
</reference>
<evidence type="ECO:0000256" key="9">
    <source>
        <dbReference type="HAMAP-Rule" id="MF_00197"/>
    </source>
</evidence>
<dbReference type="UniPathway" id="UPA00034">
    <property type="reaction ID" value="UER00025"/>
</dbReference>
<feature type="active site" description="Proton acceptor" evidence="9">
    <location>
        <position position="218"/>
    </location>
</feature>
<feature type="binding site" evidence="9">
    <location>
        <begin position="209"/>
        <end position="210"/>
    </location>
    <ligand>
        <name>substrate</name>
    </ligand>
</feature>
<dbReference type="PANTHER" id="PTHR31689:SF0">
    <property type="entry name" value="DIAMINOPIMELATE EPIMERASE"/>
    <property type="match status" value="1"/>
</dbReference>
<evidence type="ECO:0000256" key="10">
    <source>
        <dbReference type="PROSITE-ProRule" id="PRU10125"/>
    </source>
</evidence>
<keyword evidence="12" id="KW-1185">Reference proteome</keyword>
<dbReference type="Pfam" id="PF01678">
    <property type="entry name" value="DAP_epimerase"/>
    <property type="match status" value="2"/>
</dbReference>
<feature type="binding site" evidence="9">
    <location>
        <position position="11"/>
    </location>
    <ligand>
        <name>substrate</name>
    </ligand>
</feature>
<feature type="binding site" evidence="9">
    <location>
        <begin position="73"/>
        <end position="74"/>
    </location>
    <ligand>
        <name>substrate</name>
    </ligand>
</feature>
<keyword evidence="6 9" id="KW-0457">Lysine biosynthesis</keyword>
<protein>
    <recommendedName>
        <fullName evidence="3 9">Diaminopimelate epimerase</fullName>
        <shortName evidence="9">DAP epimerase</shortName>
        <ecNumber evidence="3 9">5.1.1.7</ecNumber>
    </recommendedName>
    <alternativeName>
        <fullName evidence="9">PLP-independent amino acid racemase</fullName>
    </alternativeName>
</protein>
<feature type="active site" description="Proton donor" evidence="9">
    <location>
        <position position="72"/>
    </location>
</feature>
<comment type="similarity">
    <text evidence="2 9">Belongs to the diaminopimelate epimerase family.</text>
</comment>
<dbReference type="FunFam" id="3.10.310.10:FF:000001">
    <property type="entry name" value="Diaminopimelate epimerase"/>
    <property type="match status" value="1"/>
</dbReference>
<dbReference type="NCBIfam" id="TIGR00652">
    <property type="entry name" value="DapF"/>
    <property type="match status" value="1"/>
</dbReference>
<comment type="caution">
    <text evidence="9">Lacks conserved residue(s) required for the propagation of feature annotation.</text>
</comment>
<dbReference type="Proteomes" id="UP000239706">
    <property type="component" value="Unassembled WGS sequence"/>
</dbReference>
<evidence type="ECO:0000313" key="11">
    <source>
        <dbReference type="EMBL" id="PRR78773.1"/>
    </source>
</evidence>
<evidence type="ECO:0000256" key="6">
    <source>
        <dbReference type="ARBA" id="ARBA00023154"/>
    </source>
</evidence>
<feature type="binding site" evidence="9">
    <location>
        <begin position="219"/>
        <end position="220"/>
    </location>
    <ligand>
        <name>substrate</name>
    </ligand>
</feature>
<feature type="site" description="Could be important to modulate the pK values of the two catalytic cysteine residues" evidence="9">
    <location>
        <position position="209"/>
    </location>
</feature>
<evidence type="ECO:0000256" key="1">
    <source>
        <dbReference type="ARBA" id="ARBA00005196"/>
    </source>
</evidence>
<comment type="function">
    <text evidence="9">Catalyzes the stereoinversion of LL-2,6-diaminopimelate (L,L-DAP) to meso-diaminopimelate (meso-DAP), a precursor of L-lysine and an essential component of the bacterial peptidoglycan.</text>
</comment>
<keyword evidence="7 9" id="KW-0413">Isomerase</keyword>
<feature type="active site" evidence="10">
    <location>
        <position position="72"/>
    </location>
</feature>
<comment type="catalytic activity">
    <reaction evidence="8 9">
        <text>(2S,6S)-2,6-diaminopimelate = meso-2,6-diaminopimelate</text>
        <dbReference type="Rhea" id="RHEA:15393"/>
        <dbReference type="ChEBI" id="CHEBI:57609"/>
        <dbReference type="ChEBI" id="CHEBI:57791"/>
        <dbReference type="EC" id="5.1.1.7"/>
    </reaction>
</comment>
<evidence type="ECO:0000256" key="8">
    <source>
        <dbReference type="ARBA" id="ARBA00051712"/>
    </source>
</evidence>
<comment type="subunit">
    <text evidence="9">Homodimer.</text>
</comment>
<accession>A0A2T0B4N6</accession>
<feature type="binding site" evidence="9">
    <location>
        <position position="191"/>
    </location>
    <ligand>
        <name>substrate</name>
    </ligand>
</feature>
<organism evidence="11 12">
    <name type="scientific">Clostridium liquoris</name>
    <dbReference type="NCBI Taxonomy" id="1289519"/>
    <lineage>
        <taxon>Bacteria</taxon>
        <taxon>Bacillati</taxon>
        <taxon>Bacillota</taxon>
        <taxon>Clostridia</taxon>
        <taxon>Eubacteriales</taxon>
        <taxon>Clostridiaceae</taxon>
        <taxon>Clostridium</taxon>
    </lineage>
</organism>
<evidence type="ECO:0000256" key="5">
    <source>
        <dbReference type="ARBA" id="ARBA00022605"/>
    </source>
</evidence>
<dbReference type="HAMAP" id="MF_00197">
    <property type="entry name" value="DAP_epimerase"/>
    <property type="match status" value="1"/>
</dbReference>
<dbReference type="GO" id="GO:0008837">
    <property type="term" value="F:diaminopimelate epimerase activity"/>
    <property type="evidence" value="ECO:0007669"/>
    <property type="project" value="UniProtKB-UniRule"/>
</dbReference>
<evidence type="ECO:0000256" key="4">
    <source>
        <dbReference type="ARBA" id="ARBA00022490"/>
    </source>
</evidence>
<comment type="subcellular location">
    <subcellularLocation>
        <location evidence="9">Cytoplasm</location>
    </subcellularLocation>
</comment>
<dbReference type="EC" id="5.1.1.7" evidence="3 9"/>
<dbReference type="RefSeq" id="WP_106063471.1">
    <property type="nucleotide sequence ID" value="NZ_PVXO01000036.1"/>
</dbReference>
<evidence type="ECO:0000256" key="2">
    <source>
        <dbReference type="ARBA" id="ARBA00010219"/>
    </source>
</evidence>
<name>A0A2T0B4N6_9CLOT</name>
<evidence type="ECO:0000256" key="3">
    <source>
        <dbReference type="ARBA" id="ARBA00013080"/>
    </source>
</evidence>
<evidence type="ECO:0000256" key="7">
    <source>
        <dbReference type="ARBA" id="ARBA00023235"/>
    </source>
</evidence>
<dbReference type="PROSITE" id="PS01326">
    <property type="entry name" value="DAP_EPIMERASE"/>
    <property type="match status" value="1"/>
</dbReference>
<dbReference type="SUPFAM" id="SSF54506">
    <property type="entry name" value="Diaminopimelate epimerase-like"/>
    <property type="match status" value="2"/>
</dbReference>
<dbReference type="Gene3D" id="3.10.310.10">
    <property type="entry name" value="Diaminopimelate Epimerase, Chain A, domain 1"/>
    <property type="match status" value="2"/>
</dbReference>
<evidence type="ECO:0000313" key="12">
    <source>
        <dbReference type="Proteomes" id="UP000239706"/>
    </source>
</evidence>
<dbReference type="GO" id="GO:0009089">
    <property type="term" value="P:lysine biosynthetic process via diaminopimelate"/>
    <property type="evidence" value="ECO:0007669"/>
    <property type="project" value="UniProtKB-UniRule"/>
</dbReference>
<dbReference type="PANTHER" id="PTHR31689">
    <property type="entry name" value="DIAMINOPIMELATE EPIMERASE, CHLOROPLASTIC"/>
    <property type="match status" value="1"/>
</dbReference>
<comment type="pathway">
    <text evidence="1 9">Amino-acid biosynthesis; L-lysine biosynthesis via DAP pathway; DL-2,6-diaminopimelate from LL-2,6-diaminopimelate: step 1/1.</text>
</comment>
<dbReference type="OrthoDB" id="9805408at2"/>
<feature type="binding site" evidence="9">
    <location>
        <position position="63"/>
    </location>
    <ligand>
        <name>substrate</name>
    </ligand>
</feature>
<feature type="site" description="Could be important to modulate the pK values of the two catalytic cysteine residues" evidence="9">
    <location>
        <position position="162"/>
    </location>
</feature>
<keyword evidence="5 9" id="KW-0028">Amino-acid biosynthesis</keyword>
<dbReference type="AlphaFoldDB" id="A0A2T0B4N6"/>
<dbReference type="EMBL" id="PVXO01000036">
    <property type="protein sequence ID" value="PRR78773.1"/>
    <property type="molecule type" value="Genomic_DNA"/>
</dbReference>
<dbReference type="InterPro" id="IPR018510">
    <property type="entry name" value="DAP_epimerase_AS"/>
</dbReference>
<gene>
    <name evidence="9 11" type="primary">dapF</name>
    <name evidence="11" type="ORF">CLLI_13550</name>
</gene>
<dbReference type="GO" id="GO:0005829">
    <property type="term" value="C:cytosol"/>
    <property type="evidence" value="ECO:0007669"/>
    <property type="project" value="TreeGrafter"/>
</dbReference>